<accession>S3VWV5</accession>
<dbReference type="AlphaFoldDB" id="S3VWV5"/>
<keyword evidence="2 5" id="KW-0238">DNA-binding</keyword>
<dbReference type="GO" id="GO:0003700">
    <property type="term" value="F:DNA-binding transcription factor activity"/>
    <property type="evidence" value="ECO:0007669"/>
    <property type="project" value="InterPro"/>
</dbReference>
<dbReference type="InterPro" id="IPR009057">
    <property type="entry name" value="Homeodomain-like_sf"/>
</dbReference>
<reference evidence="5" key="1">
    <citation type="submission" date="2013-04" db="EMBL/GenBank/DDBJ databases">
        <authorList>
            <person name="Harkins D.M."/>
            <person name="Durkin A.S."/>
            <person name="Selengut J.D."/>
            <person name="Sanka R."/>
            <person name="DePew J."/>
            <person name="Purushe J."/>
            <person name="Ahmed A."/>
            <person name="van der Linden H."/>
            <person name="Goris M.G.A."/>
            <person name="Hartskeerl R.A."/>
            <person name="Vinetz J.M."/>
            <person name="Sutton G.G."/>
            <person name="Nelson W.C."/>
            <person name="Fouts D.E."/>
        </authorList>
    </citation>
    <scope>NUCLEOTIDE SEQUENCE [LARGE SCALE GENOMIC DNA]</scope>
    <source>
        <strain evidence="5">BUT 6</strain>
    </source>
</reference>
<dbReference type="PRINTS" id="PR00032">
    <property type="entry name" value="HTHARAC"/>
</dbReference>
<dbReference type="InterPro" id="IPR054015">
    <property type="entry name" value="ExsA-like_N"/>
</dbReference>
<dbReference type="InterPro" id="IPR018062">
    <property type="entry name" value="HTH_AraC-typ_CS"/>
</dbReference>
<dbReference type="InterPro" id="IPR018060">
    <property type="entry name" value="HTH_AraC"/>
</dbReference>
<dbReference type="Pfam" id="PF12833">
    <property type="entry name" value="HTH_18"/>
    <property type="match status" value="1"/>
</dbReference>
<dbReference type="Pfam" id="PF22200">
    <property type="entry name" value="ExsA_N"/>
    <property type="match status" value="1"/>
</dbReference>
<name>S3VWV5_9LEPT</name>
<evidence type="ECO:0000256" key="2">
    <source>
        <dbReference type="ARBA" id="ARBA00023125"/>
    </source>
</evidence>
<evidence type="ECO:0000256" key="1">
    <source>
        <dbReference type="ARBA" id="ARBA00023015"/>
    </source>
</evidence>
<dbReference type="Gene3D" id="1.10.10.60">
    <property type="entry name" value="Homeodomain-like"/>
    <property type="match status" value="1"/>
</dbReference>
<organism evidence="5 6">
    <name type="scientific">Leptospira fainei serovar Hurstbridge str. BUT 6</name>
    <dbReference type="NCBI Taxonomy" id="1193011"/>
    <lineage>
        <taxon>Bacteria</taxon>
        <taxon>Pseudomonadati</taxon>
        <taxon>Spirochaetota</taxon>
        <taxon>Spirochaetia</taxon>
        <taxon>Leptospirales</taxon>
        <taxon>Leptospiraceae</taxon>
        <taxon>Leptospira</taxon>
    </lineage>
</organism>
<keyword evidence="1" id="KW-0805">Transcription regulation</keyword>
<dbReference type="SMART" id="SM00342">
    <property type="entry name" value="HTH_ARAC"/>
    <property type="match status" value="1"/>
</dbReference>
<dbReference type="InterPro" id="IPR020449">
    <property type="entry name" value="Tscrpt_reg_AraC-type_HTH"/>
</dbReference>
<dbReference type="RefSeq" id="WP_016551175.1">
    <property type="nucleotide sequence ID" value="NZ_AKWZ02000011.1"/>
</dbReference>
<evidence type="ECO:0000259" key="4">
    <source>
        <dbReference type="PROSITE" id="PS01124"/>
    </source>
</evidence>
<dbReference type="GO" id="GO:0043565">
    <property type="term" value="F:sequence-specific DNA binding"/>
    <property type="evidence" value="ECO:0007669"/>
    <property type="project" value="InterPro"/>
</dbReference>
<evidence type="ECO:0000256" key="3">
    <source>
        <dbReference type="ARBA" id="ARBA00023163"/>
    </source>
</evidence>
<dbReference type="Proteomes" id="UP000014540">
    <property type="component" value="Unassembled WGS sequence"/>
</dbReference>
<dbReference type="EMBL" id="AKWZ02000011">
    <property type="protein sequence ID" value="EPG72607.1"/>
    <property type="molecule type" value="Genomic_DNA"/>
</dbReference>
<dbReference type="OrthoDB" id="320050at2"/>
<sequence>MKLKDSKSQLQTSGLQTPAIKVLITPEKLIGMPDVEMIAFAAGGNSAIVYKKLINHFPEREVFAKAASLTIVCRGKKRITSSGGDFFELGENEAIFLPPDLYMISELLPAKGGGVFESYVFFFQDSVIEEFLKTKRVRLVSDSVGDLFRIPYGGGLKVYAENLRPLFTSIGRNTDALLRIKLLEALQIFASSDKTGIFPDWLFKVSKDKHRDLKGFMEKNFDKLLTVEDFAALTGRSVSSFQRDFKRRYGVSPKKWLISRRLEKAKNLLEEGGANVADIAFVIGYENTSHFIRSFQDQYGITPGEFLKNRGLIV</sequence>
<dbReference type="PROSITE" id="PS00041">
    <property type="entry name" value="HTH_ARAC_FAMILY_1"/>
    <property type="match status" value="1"/>
</dbReference>
<keyword evidence="6" id="KW-1185">Reference proteome</keyword>
<evidence type="ECO:0000313" key="6">
    <source>
        <dbReference type="Proteomes" id="UP000014540"/>
    </source>
</evidence>
<dbReference type="PANTHER" id="PTHR46796">
    <property type="entry name" value="HTH-TYPE TRANSCRIPTIONAL ACTIVATOR RHAS-RELATED"/>
    <property type="match status" value="1"/>
</dbReference>
<dbReference type="STRING" id="1193011.LEP1GSC058_0943"/>
<gene>
    <name evidence="5" type="ORF">LEP1GSC058_0943</name>
</gene>
<evidence type="ECO:0000313" key="5">
    <source>
        <dbReference type="EMBL" id="EPG72607.1"/>
    </source>
</evidence>
<dbReference type="SUPFAM" id="SSF46689">
    <property type="entry name" value="Homeodomain-like"/>
    <property type="match status" value="2"/>
</dbReference>
<dbReference type="PROSITE" id="PS01124">
    <property type="entry name" value="HTH_ARAC_FAMILY_2"/>
    <property type="match status" value="1"/>
</dbReference>
<proteinExistence type="predicted"/>
<protein>
    <submittedName>
        <fullName evidence="5">DNA-binding helix-turn-helix protein</fullName>
    </submittedName>
</protein>
<keyword evidence="3" id="KW-0804">Transcription</keyword>
<comment type="caution">
    <text evidence="5">The sequence shown here is derived from an EMBL/GenBank/DDBJ whole genome shotgun (WGS) entry which is preliminary data.</text>
</comment>
<feature type="domain" description="HTH araC/xylS-type" evidence="4">
    <location>
        <begin position="211"/>
        <end position="309"/>
    </location>
</feature>
<dbReference type="InterPro" id="IPR050204">
    <property type="entry name" value="AraC_XylS_family_regulators"/>
</dbReference>